<dbReference type="Gene3D" id="3.20.20.140">
    <property type="entry name" value="Metal-dependent hydrolases"/>
    <property type="match status" value="1"/>
</dbReference>
<dbReference type="InterPro" id="IPR001130">
    <property type="entry name" value="TatD-like"/>
</dbReference>
<keyword evidence="2" id="KW-1185">Reference proteome</keyword>
<dbReference type="InterPro" id="IPR032466">
    <property type="entry name" value="Metal_Hydrolase"/>
</dbReference>
<reference evidence="1 2" key="1">
    <citation type="journal article" date="2012" name="Int. J. Syst. Evol. Microbiol.">
        <title>Flammeovirga pacifica sp. nov., isolated from deep-sea sediment.</title>
        <authorList>
            <person name="Xu H."/>
            <person name="Fu Y."/>
            <person name="Yang N."/>
            <person name="Ding Z."/>
            <person name="Lai Q."/>
            <person name="Zeng R."/>
        </authorList>
    </citation>
    <scope>NUCLEOTIDE SEQUENCE [LARGE SCALE GENOMIC DNA]</scope>
    <source>
        <strain evidence="2">DSM 24597 / LMG 26175 / WPAGA1</strain>
    </source>
</reference>
<dbReference type="OrthoDB" id="664222at2"/>
<protein>
    <recommendedName>
        <fullName evidence="3">Hydrolase TatD</fullName>
    </recommendedName>
</protein>
<dbReference type="RefSeq" id="WP_044225088.1">
    <property type="nucleotide sequence ID" value="NZ_JRYR02000001.1"/>
</dbReference>
<accession>A0A1S1YZF9</accession>
<gene>
    <name evidence="1" type="ORF">NH26_07765</name>
</gene>
<proteinExistence type="predicted"/>
<dbReference type="PANTHER" id="PTHR46124:SF2">
    <property type="entry name" value="D-AMINOACYL-TRNA DEACYLASE"/>
    <property type="match status" value="1"/>
</dbReference>
<dbReference type="STRING" id="915059.NH26_07765"/>
<dbReference type="Pfam" id="PF01026">
    <property type="entry name" value="TatD_DNase"/>
    <property type="match status" value="1"/>
</dbReference>
<evidence type="ECO:0000313" key="1">
    <source>
        <dbReference type="EMBL" id="OHX66255.1"/>
    </source>
</evidence>
<name>A0A1S1YZF9_FLAPC</name>
<dbReference type="Proteomes" id="UP000179797">
    <property type="component" value="Unassembled WGS sequence"/>
</dbReference>
<dbReference type="SUPFAM" id="SSF51556">
    <property type="entry name" value="Metallo-dependent hydrolases"/>
    <property type="match status" value="1"/>
</dbReference>
<organism evidence="1 2">
    <name type="scientific">Flammeovirga pacifica</name>
    <dbReference type="NCBI Taxonomy" id="915059"/>
    <lineage>
        <taxon>Bacteria</taxon>
        <taxon>Pseudomonadati</taxon>
        <taxon>Bacteroidota</taxon>
        <taxon>Cytophagia</taxon>
        <taxon>Cytophagales</taxon>
        <taxon>Flammeovirgaceae</taxon>
        <taxon>Flammeovirga</taxon>
    </lineage>
</organism>
<dbReference type="GO" id="GO:0016788">
    <property type="term" value="F:hydrolase activity, acting on ester bonds"/>
    <property type="evidence" value="ECO:0007669"/>
    <property type="project" value="InterPro"/>
</dbReference>
<evidence type="ECO:0000313" key="2">
    <source>
        <dbReference type="Proteomes" id="UP000179797"/>
    </source>
</evidence>
<dbReference type="AlphaFoldDB" id="A0A1S1YZF9"/>
<comment type="caution">
    <text evidence="1">The sequence shown here is derived from an EMBL/GenBank/DDBJ whole genome shotgun (WGS) entry which is preliminary data.</text>
</comment>
<evidence type="ECO:0008006" key="3">
    <source>
        <dbReference type="Google" id="ProtNLM"/>
    </source>
</evidence>
<dbReference type="EMBL" id="JRYR02000001">
    <property type="protein sequence ID" value="OHX66255.1"/>
    <property type="molecule type" value="Genomic_DNA"/>
</dbReference>
<sequence length="221" mass="25614">MLCFNAHTHYKDKENEVGLRNNFIQSFTSIKDAQLQSSGIHPWHINTLDIDACLKDLSEVIDQIDAIGECGLDRLIDVDWYYQIEIFRKHIELSEKHQLPLVVHSVRSYPDIIQIKKQSKCTQPWIIHGFVGNTQVARQLISNNCYLSFGKHLMKGHQKTMKALKEVDAQYVFFETDDDPKISIKEVYQQGAKLLDVKIEQLIEEKCQLASKMFPKIKVLL</sequence>
<dbReference type="PANTHER" id="PTHR46124">
    <property type="entry name" value="D-AMINOACYL-TRNA DEACYLASE"/>
    <property type="match status" value="1"/>
</dbReference>